<dbReference type="EMBL" id="KQ248463">
    <property type="protein sequence ID" value="KNC71609.1"/>
    <property type="molecule type" value="Genomic_DNA"/>
</dbReference>
<dbReference type="AlphaFoldDB" id="A0A0L0F4V0"/>
<name>A0A0L0F4V0_9EUKA</name>
<sequence>MSDQHNDIAVQATNNDAAEGKASAVALGYYDDAFIQSFSARKRSSGQMQRKAPVINR</sequence>
<accession>A0A0L0F4V0</accession>
<proteinExistence type="predicted"/>
<dbReference type="InterPro" id="IPR016651">
    <property type="entry name" value="LCMT1"/>
</dbReference>
<reference evidence="2 3" key="1">
    <citation type="submission" date="2011-02" db="EMBL/GenBank/DDBJ databases">
        <title>The Genome Sequence of Sphaeroforma arctica JP610.</title>
        <authorList>
            <consortium name="The Broad Institute Genome Sequencing Platform"/>
            <person name="Russ C."/>
            <person name="Cuomo C."/>
            <person name="Young S.K."/>
            <person name="Zeng Q."/>
            <person name="Gargeya S."/>
            <person name="Alvarado L."/>
            <person name="Berlin A."/>
            <person name="Chapman S.B."/>
            <person name="Chen Z."/>
            <person name="Freedman E."/>
            <person name="Gellesch M."/>
            <person name="Goldberg J."/>
            <person name="Griggs A."/>
            <person name="Gujja S."/>
            <person name="Heilman E."/>
            <person name="Heiman D."/>
            <person name="Howarth C."/>
            <person name="Mehta T."/>
            <person name="Neiman D."/>
            <person name="Pearson M."/>
            <person name="Roberts A."/>
            <person name="Saif S."/>
            <person name="Shea T."/>
            <person name="Shenoy N."/>
            <person name="Sisk P."/>
            <person name="Stolte C."/>
            <person name="Sykes S."/>
            <person name="White J."/>
            <person name="Yandava C."/>
            <person name="Burger G."/>
            <person name="Gray M.W."/>
            <person name="Holland P.W.H."/>
            <person name="King N."/>
            <person name="Lang F.B.F."/>
            <person name="Roger A.J."/>
            <person name="Ruiz-Trillo I."/>
            <person name="Haas B."/>
            <person name="Nusbaum C."/>
            <person name="Birren B."/>
        </authorList>
    </citation>
    <scope>NUCLEOTIDE SEQUENCE [LARGE SCALE GENOMIC DNA]</scope>
    <source>
        <strain evidence="2 3">JP610</strain>
    </source>
</reference>
<evidence type="ECO:0000256" key="1">
    <source>
        <dbReference type="ARBA" id="ARBA00022691"/>
    </source>
</evidence>
<keyword evidence="1" id="KW-0949">S-adenosyl-L-methionine</keyword>
<dbReference type="GO" id="GO:0008168">
    <property type="term" value="F:methyltransferase activity"/>
    <property type="evidence" value="ECO:0007669"/>
    <property type="project" value="InterPro"/>
</dbReference>
<evidence type="ECO:0000313" key="2">
    <source>
        <dbReference type="EMBL" id="KNC71609.1"/>
    </source>
</evidence>
<dbReference type="Proteomes" id="UP000054560">
    <property type="component" value="Unassembled WGS sequence"/>
</dbReference>
<gene>
    <name evidence="2" type="ORF">SARC_15855</name>
</gene>
<dbReference type="InterPro" id="IPR029063">
    <property type="entry name" value="SAM-dependent_MTases_sf"/>
</dbReference>
<dbReference type="PANTHER" id="PTHR13600">
    <property type="entry name" value="LEUCINE CARBOXYL METHYLTRANSFERASE"/>
    <property type="match status" value="1"/>
</dbReference>
<dbReference type="Gene3D" id="3.40.50.150">
    <property type="entry name" value="Vaccinia Virus protein VP39"/>
    <property type="match status" value="1"/>
</dbReference>
<protein>
    <submittedName>
        <fullName evidence="2">Uncharacterized protein</fullName>
    </submittedName>
</protein>
<evidence type="ECO:0000313" key="3">
    <source>
        <dbReference type="Proteomes" id="UP000054560"/>
    </source>
</evidence>
<keyword evidence="3" id="KW-1185">Reference proteome</keyword>
<dbReference type="GeneID" id="25916359"/>
<dbReference type="RefSeq" id="XP_014145511.1">
    <property type="nucleotide sequence ID" value="XM_014290036.1"/>
</dbReference>
<feature type="non-terminal residue" evidence="2">
    <location>
        <position position="57"/>
    </location>
</feature>
<dbReference type="PANTHER" id="PTHR13600:SF21">
    <property type="entry name" value="LEUCINE CARBOXYL METHYLTRANSFERASE 1"/>
    <property type="match status" value="1"/>
</dbReference>
<organism evidence="2 3">
    <name type="scientific">Sphaeroforma arctica JP610</name>
    <dbReference type="NCBI Taxonomy" id="667725"/>
    <lineage>
        <taxon>Eukaryota</taxon>
        <taxon>Ichthyosporea</taxon>
        <taxon>Ichthyophonida</taxon>
        <taxon>Sphaeroforma</taxon>
    </lineage>
</organism>
<dbReference type="OrthoDB" id="203237at2759"/>